<keyword evidence="2" id="KW-0472">Membrane</keyword>
<comment type="caution">
    <text evidence="6">The sequence shown here is derived from an EMBL/GenBank/DDBJ whole genome shotgun (WGS) entry which is preliminary data.</text>
</comment>
<keyword evidence="2" id="KW-1003">Cell membrane</keyword>
<feature type="domain" description="G8" evidence="5">
    <location>
        <begin position="17"/>
        <end position="140"/>
    </location>
</feature>
<dbReference type="InterPro" id="IPR055401">
    <property type="entry name" value="CEMIP_beta-hel_dom"/>
</dbReference>
<evidence type="ECO:0000256" key="4">
    <source>
        <dbReference type="ARBA" id="ARBA00023180"/>
    </source>
</evidence>
<keyword evidence="7" id="KW-1185">Reference proteome</keyword>
<reference evidence="6 7" key="1">
    <citation type="journal article" date="2014" name="PLoS Genet.">
        <title>Phylogenetically driven sequencing of extremely halophilic archaea reveals strategies for static and dynamic osmo-response.</title>
        <authorList>
            <person name="Becker E.A."/>
            <person name="Seitzer P.M."/>
            <person name="Tritt A."/>
            <person name="Larsen D."/>
            <person name="Krusor M."/>
            <person name="Yao A.I."/>
            <person name="Wu D."/>
            <person name="Madern D."/>
            <person name="Eisen J.A."/>
            <person name="Darling A.E."/>
            <person name="Facciotti M.T."/>
        </authorList>
    </citation>
    <scope>NUCLEOTIDE SEQUENCE [LARGE SCALE GENOMIC DNA]</scope>
    <source>
        <strain evidence="6 7">DSM 5350</strain>
    </source>
</reference>
<evidence type="ECO:0000256" key="3">
    <source>
        <dbReference type="ARBA" id="ARBA00022729"/>
    </source>
</evidence>
<dbReference type="PANTHER" id="PTHR46769">
    <property type="entry name" value="POLYCYSTIC KIDNEY AND HEPATIC DISEASE 1 (AUTOSOMAL RECESSIVE)-LIKE 1"/>
    <property type="match status" value="1"/>
</dbReference>
<accession>M0MGD2</accession>
<dbReference type="InterPro" id="IPR019316">
    <property type="entry name" value="G8_domain"/>
</dbReference>
<evidence type="ECO:0000259" key="5">
    <source>
        <dbReference type="PROSITE" id="PS51484"/>
    </source>
</evidence>
<evidence type="ECO:0000256" key="2">
    <source>
        <dbReference type="ARBA" id="ARBA00022475"/>
    </source>
</evidence>
<gene>
    <name evidence="6" type="ORF">C449_09069</name>
</gene>
<dbReference type="CDD" id="cd02795">
    <property type="entry name" value="CBM6-CBM35-CBM36_like"/>
    <property type="match status" value="1"/>
</dbReference>
<dbReference type="STRING" id="1227455.C449_09069"/>
<dbReference type="Pfam" id="PF24606">
    <property type="entry name" value="CEMIP_beta-hel"/>
    <property type="match status" value="1"/>
</dbReference>
<dbReference type="PATRIC" id="fig|1227455.4.peg.1859"/>
<evidence type="ECO:0000256" key="1">
    <source>
        <dbReference type="ARBA" id="ARBA00004236"/>
    </source>
</evidence>
<keyword evidence="3" id="KW-0732">Signal</keyword>
<dbReference type="PROSITE" id="PS51484">
    <property type="entry name" value="G8"/>
    <property type="match status" value="1"/>
</dbReference>
<dbReference type="InParanoid" id="M0MGD2"/>
<dbReference type="Pfam" id="PF10162">
    <property type="entry name" value="G8"/>
    <property type="match status" value="1"/>
</dbReference>
<protein>
    <submittedName>
        <fullName evidence="6">Hemolysin-type calcium-binding protein</fullName>
    </submittedName>
</protein>
<proteinExistence type="predicted"/>
<name>M0MGD2_9EURY</name>
<evidence type="ECO:0000313" key="6">
    <source>
        <dbReference type="EMBL" id="EMA44797.1"/>
    </source>
</evidence>
<dbReference type="SMART" id="SM01225">
    <property type="entry name" value="G8"/>
    <property type="match status" value="1"/>
</dbReference>
<dbReference type="AlphaFoldDB" id="M0MGD2"/>
<comment type="subcellular location">
    <subcellularLocation>
        <location evidence="1">Cell membrane</location>
    </subcellularLocation>
</comment>
<keyword evidence="4" id="KW-0325">Glycoprotein</keyword>
<dbReference type="EMBL" id="AOMD01000021">
    <property type="protein sequence ID" value="EMA44797.1"/>
    <property type="molecule type" value="Genomic_DNA"/>
</dbReference>
<dbReference type="InterPro" id="IPR011050">
    <property type="entry name" value="Pectin_lyase_fold/virulence"/>
</dbReference>
<sequence>MDGMYRAVQNGQWDDPSVWADGAVPDDDARVLIERGVIVTVAHQGTARLKTVHVDGTLTFDPTVDTHLQVDTLVTNPRSTLRIGTPSTPIEAGTEARITFIDTGPIDEAQDPGRRRRGLLVNGDLTVHGAAKTSWTELARFPAVGDRQLSLPATPTNWKAGDRLVVPGVNPNENRDEERRIEAVAGTTVRLDCALEYDHIPPADDLDGYVLNLSRNVMFESESAEIPRRGHVMVMNPATDVRYAAFRELGRTDKSQAITDPVRGTAPDDAETNPKARYSFHYHKTGIEQEPHRAEGVVVDGSPGWGIVNHHSHAEVTDSITYDVLGAGFVAEGGNERGSFGRNFALRSKGSGDKIDDRAFGTRHASIEIDDFGHAGHGFWSQSPIVELTDNVAAGHRHYGFAIWTRQLLDGPMAECTQVEDSRVTYCPNLPMEYVEGQKPLMEAISAGRFSHDHDELMRDTDKVPSCFVRLERFEGNEAFASAGGLDFSRNSFKWKHERFDQFSEIRDFTVYNVGPHIDDEGNTRGVVKNGAKKGGNQGIKLRYLSNVAVRDCRLLGTDGTGVGIPGHDYFWTNIVENCDIRGWNLGVVPGEHRTTIVRDNVLDNAVDIDWKIGNTGPLVAERNDDGAGKQPLLRHDLSYDDVKAGELLGLARNRGTVLDGRTVYYEEQRPDYVPIKSEAELVTVTTGGSYGHMTDVIGHDDAGAVIGLTNQELMDQFGVSLGGSLLPDTAVGEDYVTGGVLDPINRSTPPEAAWLDVAAGDILSGAEVVSDANTESGEAVRVTTGTDEPPADDASVVSINFDVSEGTYSLYGRFFTRSWNGDTVYTRIDDGTWNAWEKLKPPNGFKWYTAAPNDESEYTWDLSAGTHTLEIGCPNDGVLLDKLFIASDATILGGFGQPAQNR</sequence>
<dbReference type="Gene3D" id="2.60.120.260">
    <property type="entry name" value="Galactose-binding domain-like"/>
    <property type="match status" value="1"/>
</dbReference>
<dbReference type="InterPro" id="IPR052387">
    <property type="entry name" value="Fibrocystin"/>
</dbReference>
<evidence type="ECO:0000313" key="7">
    <source>
        <dbReference type="Proteomes" id="UP000011669"/>
    </source>
</evidence>
<organism evidence="6 7">
    <name type="scientific">Halococcus saccharolyticus DSM 5350</name>
    <dbReference type="NCBI Taxonomy" id="1227455"/>
    <lineage>
        <taxon>Archaea</taxon>
        <taxon>Methanobacteriati</taxon>
        <taxon>Methanobacteriota</taxon>
        <taxon>Stenosarchaea group</taxon>
        <taxon>Halobacteria</taxon>
        <taxon>Halobacteriales</taxon>
        <taxon>Halococcaceae</taxon>
        <taxon>Halococcus</taxon>
    </lineage>
</organism>
<dbReference type="GO" id="GO:0005886">
    <property type="term" value="C:plasma membrane"/>
    <property type="evidence" value="ECO:0007669"/>
    <property type="project" value="UniProtKB-SubCell"/>
</dbReference>
<dbReference type="PANTHER" id="PTHR46769:SF2">
    <property type="entry name" value="FIBROCYSTIN-L ISOFORM 2 PRECURSOR-RELATED"/>
    <property type="match status" value="1"/>
</dbReference>
<dbReference type="Proteomes" id="UP000011669">
    <property type="component" value="Unassembled WGS sequence"/>
</dbReference>
<dbReference type="SUPFAM" id="SSF51126">
    <property type="entry name" value="Pectin lyase-like"/>
    <property type="match status" value="1"/>
</dbReference>